<evidence type="ECO:0000313" key="3">
    <source>
        <dbReference type="EMBL" id="GFT10773.1"/>
    </source>
</evidence>
<keyword evidence="4" id="KW-1185">Reference proteome</keyword>
<dbReference type="EMBL" id="BMAW01008854">
    <property type="protein sequence ID" value="GFT10773.1"/>
    <property type="molecule type" value="Genomic_DNA"/>
</dbReference>
<accession>A0A8X6NFM4</accession>
<sequence>MLIRLSFAQITLVVLFCSVINSSGGAGSNSLGMGQQFLKYRTKINLIPTGDVSFIIIYENTRKHFLLRDSLLRFNKPRRTAPRTERGKKKKQLNGSKRAQDVVSLTNYFPLNSNYATLPPNGRFRPRNDFHWLTPFHSVT</sequence>
<feature type="chain" id="PRO_5036468604" description="Secreted protein" evidence="2">
    <location>
        <begin position="26"/>
        <end position="140"/>
    </location>
</feature>
<feature type="compositionally biased region" description="Basic residues" evidence="1">
    <location>
        <begin position="78"/>
        <end position="92"/>
    </location>
</feature>
<evidence type="ECO:0000256" key="1">
    <source>
        <dbReference type="SAM" id="MobiDB-lite"/>
    </source>
</evidence>
<name>A0A8X6NFM4_NEPPI</name>
<organism evidence="3 4">
    <name type="scientific">Nephila pilipes</name>
    <name type="common">Giant wood spider</name>
    <name type="synonym">Nephila maculata</name>
    <dbReference type="NCBI Taxonomy" id="299642"/>
    <lineage>
        <taxon>Eukaryota</taxon>
        <taxon>Metazoa</taxon>
        <taxon>Ecdysozoa</taxon>
        <taxon>Arthropoda</taxon>
        <taxon>Chelicerata</taxon>
        <taxon>Arachnida</taxon>
        <taxon>Araneae</taxon>
        <taxon>Araneomorphae</taxon>
        <taxon>Entelegynae</taxon>
        <taxon>Araneoidea</taxon>
        <taxon>Nephilidae</taxon>
        <taxon>Nephila</taxon>
    </lineage>
</organism>
<feature type="signal peptide" evidence="2">
    <location>
        <begin position="1"/>
        <end position="25"/>
    </location>
</feature>
<gene>
    <name evidence="3" type="ORF">NPIL_216231</name>
</gene>
<feature type="region of interest" description="Disordered" evidence="1">
    <location>
        <begin position="78"/>
        <end position="97"/>
    </location>
</feature>
<dbReference type="AlphaFoldDB" id="A0A8X6NFM4"/>
<reference evidence="3" key="1">
    <citation type="submission" date="2020-08" db="EMBL/GenBank/DDBJ databases">
        <title>Multicomponent nature underlies the extraordinary mechanical properties of spider dragline silk.</title>
        <authorList>
            <person name="Kono N."/>
            <person name="Nakamura H."/>
            <person name="Mori M."/>
            <person name="Yoshida Y."/>
            <person name="Ohtoshi R."/>
            <person name="Malay A.D."/>
            <person name="Moran D.A.P."/>
            <person name="Tomita M."/>
            <person name="Numata K."/>
            <person name="Arakawa K."/>
        </authorList>
    </citation>
    <scope>NUCLEOTIDE SEQUENCE</scope>
</reference>
<evidence type="ECO:0000313" key="4">
    <source>
        <dbReference type="Proteomes" id="UP000887013"/>
    </source>
</evidence>
<protein>
    <recommendedName>
        <fullName evidence="5">Secreted protein</fullName>
    </recommendedName>
</protein>
<proteinExistence type="predicted"/>
<evidence type="ECO:0000256" key="2">
    <source>
        <dbReference type="SAM" id="SignalP"/>
    </source>
</evidence>
<comment type="caution">
    <text evidence="3">The sequence shown here is derived from an EMBL/GenBank/DDBJ whole genome shotgun (WGS) entry which is preliminary data.</text>
</comment>
<dbReference type="Proteomes" id="UP000887013">
    <property type="component" value="Unassembled WGS sequence"/>
</dbReference>
<keyword evidence="2" id="KW-0732">Signal</keyword>
<evidence type="ECO:0008006" key="5">
    <source>
        <dbReference type="Google" id="ProtNLM"/>
    </source>
</evidence>